<feature type="transmembrane region" description="Helical" evidence="1">
    <location>
        <begin position="12"/>
        <end position="32"/>
    </location>
</feature>
<evidence type="ECO:0000313" key="2">
    <source>
        <dbReference type="EMBL" id="SDZ66847.1"/>
    </source>
</evidence>
<dbReference type="AlphaFoldDB" id="A0A1H3UWW2"/>
<keyword evidence="3" id="KW-1185">Reference proteome</keyword>
<keyword evidence="1" id="KW-1133">Transmembrane helix</keyword>
<sequence length="172" mass="20503">MLIGRSNPFFDKYFRYTVSWLLFGVFGPIYLWQWDWLFALFSIIIAFFLTIGADMIFLFIVRQKVKAVVKEAPLVATEAVRLRLERRGYLVLTNRFVLFVPVLGKIKTVYEANQIVRYKVEHLQLDLTVRFRNHHRFFSFYVISAKKLLPCLREMSGQHKSYKLEKISNLNR</sequence>
<gene>
    <name evidence="2" type="ORF">SAMN05421736_12822</name>
</gene>
<dbReference type="Proteomes" id="UP000198935">
    <property type="component" value="Unassembled WGS sequence"/>
</dbReference>
<proteinExistence type="predicted"/>
<name>A0A1H3UWW2_9BACI</name>
<feature type="transmembrane region" description="Helical" evidence="1">
    <location>
        <begin position="38"/>
        <end position="61"/>
    </location>
</feature>
<protein>
    <recommendedName>
        <fullName evidence="4">PH (Pleckstrin Homology) domain-containing protein</fullName>
    </recommendedName>
</protein>
<evidence type="ECO:0000313" key="3">
    <source>
        <dbReference type="Proteomes" id="UP000198935"/>
    </source>
</evidence>
<accession>A0A1H3UWW2</accession>
<evidence type="ECO:0008006" key="4">
    <source>
        <dbReference type="Google" id="ProtNLM"/>
    </source>
</evidence>
<organism evidence="2 3">
    <name type="scientific">Evansella caseinilytica</name>
    <dbReference type="NCBI Taxonomy" id="1503961"/>
    <lineage>
        <taxon>Bacteria</taxon>
        <taxon>Bacillati</taxon>
        <taxon>Bacillota</taxon>
        <taxon>Bacilli</taxon>
        <taxon>Bacillales</taxon>
        <taxon>Bacillaceae</taxon>
        <taxon>Evansella</taxon>
    </lineage>
</organism>
<keyword evidence="1" id="KW-0812">Transmembrane</keyword>
<reference evidence="3" key="1">
    <citation type="submission" date="2016-10" db="EMBL/GenBank/DDBJ databases">
        <authorList>
            <person name="Varghese N."/>
            <person name="Submissions S."/>
        </authorList>
    </citation>
    <scope>NUCLEOTIDE SEQUENCE [LARGE SCALE GENOMIC DNA]</scope>
    <source>
        <strain evidence="3">SP</strain>
    </source>
</reference>
<dbReference type="OrthoDB" id="2967686at2"/>
<evidence type="ECO:0000256" key="1">
    <source>
        <dbReference type="SAM" id="Phobius"/>
    </source>
</evidence>
<dbReference type="EMBL" id="FNPI01000028">
    <property type="protein sequence ID" value="SDZ66847.1"/>
    <property type="molecule type" value="Genomic_DNA"/>
</dbReference>
<keyword evidence="1" id="KW-0472">Membrane</keyword>